<keyword evidence="1" id="KW-0812">Transmembrane</keyword>
<keyword evidence="4" id="KW-1185">Reference proteome</keyword>
<sequence>MGTLNIIYGIGALDDANIFLNDQRFVLTNLSTLGWVLIILGVIQLTGGISLLGGKTYGRVIGIVGAGLGAIGALLSVGGAYPWWSLAIFALCIYIVHGILVLGDDERRQVTT</sequence>
<dbReference type="InterPro" id="IPR055568">
    <property type="entry name" value="DUF7144"/>
</dbReference>
<reference evidence="4" key="1">
    <citation type="submission" date="2023-07" db="EMBL/GenBank/DDBJ databases">
        <title>Conexibacter stalactiti sp. nov., isolated from stalactites in a lava cave and emended description of the genus Conexibacter.</title>
        <authorList>
            <person name="Lee S.D."/>
        </authorList>
    </citation>
    <scope>NUCLEOTIDE SEQUENCE [LARGE SCALE GENOMIC DNA]</scope>
    <source>
        <strain evidence="4">KCTC 39840</strain>
    </source>
</reference>
<evidence type="ECO:0000259" key="2">
    <source>
        <dbReference type="Pfam" id="PF23636"/>
    </source>
</evidence>
<name>A0ABU4HSG0_9ACTN</name>
<organism evidence="3 4">
    <name type="scientific">Conexibacter stalactiti</name>
    <dbReference type="NCBI Taxonomy" id="1940611"/>
    <lineage>
        <taxon>Bacteria</taxon>
        <taxon>Bacillati</taxon>
        <taxon>Actinomycetota</taxon>
        <taxon>Thermoleophilia</taxon>
        <taxon>Solirubrobacterales</taxon>
        <taxon>Conexibacteraceae</taxon>
        <taxon>Conexibacter</taxon>
    </lineage>
</organism>
<dbReference type="EMBL" id="JAWSTH010000051">
    <property type="protein sequence ID" value="MDW5596258.1"/>
    <property type="molecule type" value="Genomic_DNA"/>
</dbReference>
<dbReference type="Proteomes" id="UP001284601">
    <property type="component" value="Unassembled WGS sequence"/>
</dbReference>
<evidence type="ECO:0000313" key="3">
    <source>
        <dbReference type="EMBL" id="MDW5596258.1"/>
    </source>
</evidence>
<comment type="caution">
    <text evidence="3">The sequence shown here is derived from an EMBL/GenBank/DDBJ whole genome shotgun (WGS) entry which is preliminary data.</text>
</comment>
<dbReference type="RefSeq" id="WP_318598639.1">
    <property type="nucleotide sequence ID" value="NZ_JAWSTH010000051.1"/>
</dbReference>
<protein>
    <recommendedName>
        <fullName evidence="2">DUF7144 domain-containing protein</fullName>
    </recommendedName>
</protein>
<accession>A0ABU4HSG0</accession>
<proteinExistence type="predicted"/>
<feature type="transmembrane region" description="Helical" evidence="1">
    <location>
        <begin position="83"/>
        <end position="103"/>
    </location>
</feature>
<feature type="transmembrane region" description="Helical" evidence="1">
    <location>
        <begin position="33"/>
        <end position="53"/>
    </location>
</feature>
<gene>
    <name evidence="3" type="ORF">R7226_18055</name>
</gene>
<feature type="domain" description="DUF7144" evidence="2">
    <location>
        <begin position="1"/>
        <end position="101"/>
    </location>
</feature>
<evidence type="ECO:0000256" key="1">
    <source>
        <dbReference type="SAM" id="Phobius"/>
    </source>
</evidence>
<keyword evidence="1" id="KW-0472">Membrane</keyword>
<evidence type="ECO:0000313" key="4">
    <source>
        <dbReference type="Proteomes" id="UP001284601"/>
    </source>
</evidence>
<dbReference type="Pfam" id="PF23636">
    <property type="entry name" value="DUF7144"/>
    <property type="match status" value="1"/>
</dbReference>
<keyword evidence="1" id="KW-1133">Transmembrane helix</keyword>
<feature type="transmembrane region" description="Helical" evidence="1">
    <location>
        <begin position="60"/>
        <end position="77"/>
    </location>
</feature>